<dbReference type="AlphaFoldDB" id="A0AAD7PGD4"/>
<organism evidence="2 3">
    <name type="scientific">Quillaja saponaria</name>
    <name type="common">Soap bark tree</name>
    <dbReference type="NCBI Taxonomy" id="32244"/>
    <lineage>
        <taxon>Eukaryota</taxon>
        <taxon>Viridiplantae</taxon>
        <taxon>Streptophyta</taxon>
        <taxon>Embryophyta</taxon>
        <taxon>Tracheophyta</taxon>
        <taxon>Spermatophyta</taxon>
        <taxon>Magnoliopsida</taxon>
        <taxon>eudicotyledons</taxon>
        <taxon>Gunneridae</taxon>
        <taxon>Pentapetalae</taxon>
        <taxon>rosids</taxon>
        <taxon>fabids</taxon>
        <taxon>Fabales</taxon>
        <taxon>Quillajaceae</taxon>
        <taxon>Quillaja</taxon>
    </lineage>
</organism>
<protein>
    <submittedName>
        <fullName evidence="2">Retrovirus-related Pol polyprotein from transposon 17.6</fullName>
    </submittedName>
</protein>
<keyword evidence="3" id="KW-1185">Reference proteome</keyword>
<dbReference type="KEGG" id="qsa:O6P43_026173"/>
<comment type="caution">
    <text evidence="2">The sequence shown here is derived from an EMBL/GenBank/DDBJ whole genome shotgun (WGS) entry which is preliminary data.</text>
</comment>
<gene>
    <name evidence="2" type="ORF">O6P43_026173</name>
</gene>
<name>A0AAD7PGD4_QUISA</name>
<evidence type="ECO:0000313" key="2">
    <source>
        <dbReference type="EMBL" id="KAJ7954613.1"/>
    </source>
</evidence>
<evidence type="ECO:0000313" key="3">
    <source>
        <dbReference type="Proteomes" id="UP001163823"/>
    </source>
</evidence>
<dbReference type="Proteomes" id="UP001163823">
    <property type="component" value="Chromosome 10"/>
</dbReference>
<reference evidence="2" key="1">
    <citation type="journal article" date="2023" name="Science">
        <title>Elucidation of the pathway for biosynthesis of saponin adjuvants from the soapbark tree.</title>
        <authorList>
            <person name="Reed J."/>
            <person name="Orme A."/>
            <person name="El-Demerdash A."/>
            <person name="Owen C."/>
            <person name="Martin L.B.B."/>
            <person name="Misra R.C."/>
            <person name="Kikuchi S."/>
            <person name="Rejzek M."/>
            <person name="Martin A.C."/>
            <person name="Harkess A."/>
            <person name="Leebens-Mack J."/>
            <person name="Louveau T."/>
            <person name="Stephenson M.J."/>
            <person name="Osbourn A."/>
        </authorList>
    </citation>
    <scope>NUCLEOTIDE SEQUENCE</scope>
    <source>
        <strain evidence="2">S10</strain>
    </source>
</reference>
<evidence type="ECO:0000256" key="1">
    <source>
        <dbReference type="SAM" id="MobiDB-lite"/>
    </source>
</evidence>
<feature type="compositionally biased region" description="Polar residues" evidence="1">
    <location>
        <begin position="94"/>
        <end position="103"/>
    </location>
</feature>
<accession>A0AAD7PGD4</accession>
<proteinExistence type="predicted"/>
<feature type="region of interest" description="Disordered" evidence="1">
    <location>
        <begin position="92"/>
        <end position="126"/>
    </location>
</feature>
<sequence length="126" mass="14449">MTKRKQKKDATNLLGIKQGDAESLKEFVAHFNNGVLEVGDASPNTIITILKASIRKSPFRYDINKRTLAYLEELMQRVEEYINAKEAECALMTTHGQTRQQPHSPDKPRHQDGKIKPSRREGHRPR</sequence>
<feature type="compositionally biased region" description="Basic and acidic residues" evidence="1">
    <location>
        <begin position="104"/>
        <end position="120"/>
    </location>
</feature>
<dbReference type="EMBL" id="JARAOO010000010">
    <property type="protein sequence ID" value="KAJ7954613.1"/>
    <property type="molecule type" value="Genomic_DNA"/>
</dbReference>